<protein>
    <submittedName>
        <fullName evidence="2">Uncharacterized protein</fullName>
    </submittedName>
</protein>
<reference evidence="2 3" key="1">
    <citation type="submission" date="2021-04" db="EMBL/GenBank/DDBJ databases">
        <authorList>
            <person name="De Guttry C."/>
            <person name="Zahm M."/>
            <person name="Klopp C."/>
            <person name="Cabau C."/>
            <person name="Louis A."/>
            <person name="Berthelot C."/>
            <person name="Parey E."/>
            <person name="Roest Crollius H."/>
            <person name="Montfort J."/>
            <person name="Robinson-Rechavi M."/>
            <person name="Bucao C."/>
            <person name="Bouchez O."/>
            <person name="Gislard M."/>
            <person name="Lluch J."/>
            <person name="Milhes M."/>
            <person name="Lampietro C."/>
            <person name="Lopez Roques C."/>
            <person name="Donnadieu C."/>
            <person name="Braasch I."/>
            <person name="Desvignes T."/>
            <person name="Postlethwait J."/>
            <person name="Bobe J."/>
            <person name="Wedekind C."/>
            <person name="Guiguen Y."/>
        </authorList>
    </citation>
    <scope>NUCLEOTIDE SEQUENCE [LARGE SCALE GENOMIC DNA]</scope>
    <source>
        <strain evidence="2">Cs_M1</strain>
        <tissue evidence="2">Blood</tissue>
    </source>
</reference>
<proteinExistence type="predicted"/>
<feature type="compositionally biased region" description="Basic and acidic residues" evidence="1">
    <location>
        <begin position="89"/>
        <end position="100"/>
    </location>
</feature>
<evidence type="ECO:0000313" key="3">
    <source>
        <dbReference type="Proteomes" id="UP001356427"/>
    </source>
</evidence>
<gene>
    <name evidence="2" type="ORF">J4Q44_G00231610</name>
</gene>
<dbReference type="Proteomes" id="UP001356427">
    <property type="component" value="Unassembled WGS sequence"/>
</dbReference>
<dbReference type="EMBL" id="JAGTTL010000021">
    <property type="protein sequence ID" value="KAK6306236.1"/>
    <property type="molecule type" value="Genomic_DNA"/>
</dbReference>
<name>A0AAN8LM98_9TELE</name>
<organism evidence="2 3">
    <name type="scientific">Coregonus suidteri</name>
    <dbReference type="NCBI Taxonomy" id="861788"/>
    <lineage>
        <taxon>Eukaryota</taxon>
        <taxon>Metazoa</taxon>
        <taxon>Chordata</taxon>
        <taxon>Craniata</taxon>
        <taxon>Vertebrata</taxon>
        <taxon>Euteleostomi</taxon>
        <taxon>Actinopterygii</taxon>
        <taxon>Neopterygii</taxon>
        <taxon>Teleostei</taxon>
        <taxon>Protacanthopterygii</taxon>
        <taxon>Salmoniformes</taxon>
        <taxon>Salmonidae</taxon>
        <taxon>Coregoninae</taxon>
        <taxon>Coregonus</taxon>
    </lineage>
</organism>
<dbReference type="AlphaFoldDB" id="A0AAN8LM98"/>
<feature type="compositionally biased region" description="Polar residues" evidence="1">
    <location>
        <begin position="50"/>
        <end position="84"/>
    </location>
</feature>
<keyword evidence="3" id="KW-1185">Reference proteome</keyword>
<sequence length="112" mass="12529">MGCLRPLLKRKNNGRDGTFWSNVEDTAKACGTVSITTIPLAHPPTAGNGRKTTTHVQSGKITQVQRPRSNYSIVRGTGWQSRESSPVWDLRRDPPRDWHMPLHQGKPQDSQS</sequence>
<feature type="region of interest" description="Disordered" evidence="1">
    <location>
        <begin position="38"/>
        <end position="112"/>
    </location>
</feature>
<evidence type="ECO:0000313" key="2">
    <source>
        <dbReference type="EMBL" id="KAK6306236.1"/>
    </source>
</evidence>
<comment type="caution">
    <text evidence="2">The sequence shown here is derived from an EMBL/GenBank/DDBJ whole genome shotgun (WGS) entry which is preliminary data.</text>
</comment>
<evidence type="ECO:0000256" key="1">
    <source>
        <dbReference type="SAM" id="MobiDB-lite"/>
    </source>
</evidence>
<accession>A0AAN8LM98</accession>